<proteinExistence type="predicted"/>
<sequence length="285" mass="33349">MNTHILSEFDEIYYDLEQITINDVYIKNRDETRIEFNSLNFKSAKPKNLSFHDYFFKPFKDTQPNTYRVLSQVKEKFFYAIERTDMPEIMSDITAFGININGIIIYLRYTPYISDDAEQNEYNFPVEIVKSWLWHSAGWYISDGVNYGPLAPSALPSSNNPPLGSICSDIEGKGKKAREKVAFLEEKFGQPFLVDYEDDDSYDTHFQLRALIDTRFNLLEQPKNFQLFSIVNHAKKDMFFIENEDVYSVKKLVNPAEAIDKYAAHLLSRQEGFFDFTAYGEDFQY</sequence>
<evidence type="ECO:0000313" key="1">
    <source>
        <dbReference type="EMBL" id="SUD90628.1"/>
    </source>
</evidence>
<dbReference type="EMBL" id="UGVC01000001">
    <property type="protein sequence ID" value="SUD90628.1"/>
    <property type="molecule type" value="Genomic_DNA"/>
</dbReference>
<evidence type="ECO:0000313" key="2">
    <source>
        <dbReference type="Proteomes" id="UP000254123"/>
    </source>
</evidence>
<keyword evidence="2" id="KW-1185">Reference proteome</keyword>
<protein>
    <submittedName>
        <fullName evidence="1">Uncharacterized protein</fullName>
    </submittedName>
</protein>
<name>A0A379LJA2_9GAMM</name>
<dbReference type="Proteomes" id="UP000254123">
    <property type="component" value="Unassembled WGS sequence"/>
</dbReference>
<dbReference type="AlphaFoldDB" id="A0A379LJA2"/>
<organism evidence="1 2">
    <name type="scientific">Psychrobacter phenylpyruvicus</name>
    <dbReference type="NCBI Taxonomy" id="29432"/>
    <lineage>
        <taxon>Bacteria</taxon>
        <taxon>Pseudomonadati</taxon>
        <taxon>Pseudomonadota</taxon>
        <taxon>Gammaproteobacteria</taxon>
        <taxon>Moraxellales</taxon>
        <taxon>Moraxellaceae</taxon>
        <taxon>Psychrobacter</taxon>
    </lineage>
</organism>
<reference evidence="1 2" key="1">
    <citation type="submission" date="2018-06" db="EMBL/GenBank/DDBJ databases">
        <authorList>
            <consortium name="Pathogen Informatics"/>
            <person name="Doyle S."/>
        </authorList>
    </citation>
    <scope>NUCLEOTIDE SEQUENCE [LARGE SCALE GENOMIC DNA]</scope>
    <source>
        <strain evidence="1 2">NCTC10526</strain>
    </source>
</reference>
<gene>
    <name evidence="1" type="ORF">NCTC10526_00968</name>
</gene>
<dbReference type="STRING" id="1123034.GCA_000685805_01964"/>
<dbReference type="RefSeq" id="WP_028859441.1">
    <property type="nucleotide sequence ID" value="NZ_CAJHAQ010000001.1"/>
</dbReference>
<accession>A0A379LJA2</accession>